<comment type="caution">
    <text evidence="2">The sequence shown here is derived from an EMBL/GenBank/DDBJ whole genome shotgun (WGS) entry which is preliminary data.</text>
</comment>
<evidence type="ECO:0000256" key="1">
    <source>
        <dbReference type="SAM" id="MobiDB-lite"/>
    </source>
</evidence>
<accession>A0ABN9W6F9</accession>
<feature type="non-terminal residue" evidence="2">
    <location>
        <position position="1398"/>
    </location>
</feature>
<gene>
    <name evidence="2" type="ORF">PCOR1329_LOCUS64475</name>
</gene>
<keyword evidence="3" id="KW-1185">Reference proteome</keyword>
<proteinExistence type="predicted"/>
<protein>
    <recommendedName>
        <fullName evidence="4">CCHC-type domain-containing protein</fullName>
    </recommendedName>
</protein>
<dbReference type="Proteomes" id="UP001189429">
    <property type="component" value="Unassembled WGS sequence"/>
</dbReference>
<feature type="region of interest" description="Disordered" evidence="1">
    <location>
        <begin position="508"/>
        <end position="530"/>
    </location>
</feature>
<feature type="region of interest" description="Disordered" evidence="1">
    <location>
        <begin position="259"/>
        <end position="282"/>
    </location>
</feature>
<evidence type="ECO:0000313" key="3">
    <source>
        <dbReference type="Proteomes" id="UP001189429"/>
    </source>
</evidence>
<dbReference type="EMBL" id="CAUYUJ010018220">
    <property type="protein sequence ID" value="CAK0881727.1"/>
    <property type="molecule type" value="Genomic_DNA"/>
</dbReference>
<name>A0ABN9W6F9_9DINO</name>
<reference evidence="2" key="1">
    <citation type="submission" date="2023-10" db="EMBL/GenBank/DDBJ databases">
        <authorList>
            <person name="Chen Y."/>
            <person name="Shah S."/>
            <person name="Dougan E. K."/>
            <person name="Thang M."/>
            <person name="Chan C."/>
        </authorList>
    </citation>
    <scope>NUCLEOTIDE SEQUENCE [LARGE SCALE GENOMIC DNA]</scope>
</reference>
<evidence type="ECO:0000313" key="2">
    <source>
        <dbReference type="EMBL" id="CAK0881727.1"/>
    </source>
</evidence>
<feature type="region of interest" description="Disordered" evidence="1">
    <location>
        <begin position="775"/>
        <end position="806"/>
    </location>
</feature>
<dbReference type="Gene3D" id="4.10.60.10">
    <property type="entry name" value="Zinc finger, CCHC-type"/>
    <property type="match status" value="1"/>
</dbReference>
<evidence type="ECO:0008006" key="4">
    <source>
        <dbReference type="Google" id="ProtNLM"/>
    </source>
</evidence>
<organism evidence="2 3">
    <name type="scientific">Prorocentrum cordatum</name>
    <dbReference type="NCBI Taxonomy" id="2364126"/>
    <lineage>
        <taxon>Eukaryota</taxon>
        <taxon>Sar</taxon>
        <taxon>Alveolata</taxon>
        <taxon>Dinophyceae</taxon>
        <taxon>Prorocentrales</taxon>
        <taxon>Prorocentraceae</taxon>
        <taxon>Prorocentrum</taxon>
    </lineage>
</organism>
<sequence>MAAEAGAVGVQLLDSRGVGKVPTFSGKREDLEDRIFPFESYRGLLGWTAGLEMARDADEQLRPEDLGDQRVQVGRSLYQLLASTTKGTAQSIVNLRPRGDGFETMRRLYGEYRPRLNDEHGQMLQQILTPLGWKEREGKERFTEVLVAWDELVSRYERATGEEVTQNMKTSAIMAHAPDDRDVWGDIGQMRNCIFEAVIGRSGVIAKPPTASRSSNDMDVDAISKGKGKDGKDKCQICNKPNHAARDCFWRDKDMPKGDGKGRGAAAGGKGFGKDGKGKGKGKGSYAFTGKCDYCRKTGRKNADCRKRIADEKAKGNAAIEQESTELKTVTKIECAEFECEICDDDQLYCTAVNAADGDAECCGMELDGATFITLDTASDCYVGPTAFGEGCRKMAGDGPRLLGAQRQVMDKAVESWLSAKTGACMYPALLREGQEIVLHPDSRVEDTRTRPRELGRPICGRKNELWARLSDAERRITAHRARMKELERRQSEQPMNFYISRELHGARPAREEMRRPSRARSSPSTKDAGKAQITLDFCYLKTNGDWAEIGGEEPPAADIFATTLVMADRGALMFNAVSMPIKAVIDYAVASACSFVEGMHLTTADIKTDGEPTILNLAEAKVRTYKFDLEKRYGMEIPADAPIWTSHQAAFGVTYNGDVLPVAETALFKVLISHARQIAATSLRREGESSFVAGIWIGKHKESDDGLFLTPAGWHHARTYGGLGPALRADAKLTKAVKALPWEARSPKPCELLSKVQRPLPTIALTAAEQKAKAEEENAMEEDAPMTPRGQVRPADGENFGTPGKRARHVDAVSLDDPIDYSILDSLGTASYVATRSVGPAVELKGKRCALEVLAHYGVHVDIPRSESGEFKMIKGGNRGTCIADCVKAYNQVDQTEKACVEPPPQYLAILAEMCRCEREPQFYHRKEKEILIEVHMVDFHGGGPMKNLGGIIARLREVFDLKATGVIRQGRYSHLNRRRLRLMSGDVMLRPNRKHIEDLIFAMGTEKAKPAKVPSLTEEGPSWSPDLDEVEKAKFARASGSRSTSPPTADIQRGVQLLTRHLSQPMEIDRKRLVKLAGNLKPGEVKLQMFTDTGFATCKETRRAMTGGFAKLDGVHFAAFARRQGAQETSSGQFYGATSVVMGGKLVKNVLDWLGYKVTWELGIDSSAAKAMINREGVGKVKHLDVGALRIQQGRKVHGLDVKKESGEKNVADLGAKAHPVASFEYFRELAGVVDCGEMDKHKEAGGVIGGNEHELGKERPAGHLAGSGAAGSSAASTCAVESYEPRAANMVAEAIQNTIYEYTGQIIMMTVVVLLGGLARGYYCRKKLMEPPEVKFTDKPMKTCEKGEKGINGPIASGKAKVKTTNQPIMIDETSQAPCKYKWKCQRPRFVPLPE</sequence>